<evidence type="ECO:0000313" key="1">
    <source>
        <dbReference type="EMBL" id="CAK9224113.1"/>
    </source>
</evidence>
<gene>
    <name evidence="1" type="ORF">CSSPTR1EN2_LOCUS17169</name>
</gene>
<dbReference type="Proteomes" id="UP001497512">
    <property type="component" value="Chromosome 4"/>
</dbReference>
<organism evidence="1 2">
    <name type="scientific">Sphagnum troendelagicum</name>
    <dbReference type="NCBI Taxonomy" id="128251"/>
    <lineage>
        <taxon>Eukaryota</taxon>
        <taxon>Viridiplantae</taxon>
        <taxon>Streptophyta</taxon>
        <taxon>Embryophyta</taxon>
        <taxon>Bryophyta</taxon>
        <taxon>Sphagnophytina</taxon>
        <taxon>Sphagnopsida</taxon>
        <taxon>Sphagnales</taxon>
        <taxon>Sphagnaceae</taxon>
        <taxon>Sphagnum</taxon>
    </lineage>
</organism>
<protein>
    <submittedName>
        <fullName evidence="1">Uncharacterized protein</fullName>
    </submittedName>
</protein>
<proteinExistence type="predicted"/>
<evidence type="ECO:0000313" key="2">
    <source>
        <dbReference type="Proteomes" id="UP001497512"/>
    </source>
</evidence>
<accession>A0ABP0UKY4</accession>
<reference evidence="1" key="1">
    <citation type="submission" date="2024-02" db="EMBL/GenBank/DDBJ databases">
        <authorList>
            <consortium name="ELIXIR-Norway"/>
            <consortium name="Elixir Norway"/>
        </authorList>
    </citation>
    <scope>NUCLEOTIDE SEQUENCE</scope>
</reference>
<dbReference type="EMBL" id="OZ019896">
    <property type="protein sequence ID" value="CAK9224113.1"/>
    <property type="molecule type" value="Genomic_DNA"/>
</dbReference>
<name>A0ABP0UKY4_9BRYO</name>
<sequence>MHVTYGNCVYSSPQFPKRSRVRIQMAKFRRVSMFSLRDVAETLVRHRWLLLRLPSAAADEGVVAILYPKCALKARLGAAVQFLDDMK</sequence>
<keyword evidence="2" id="KW-1185">Reference proteome</keyword>